<dbReference type="InterPro" id="IPR041712">
    <property type="entry name" value="DHPS-like_MBL-fold"/>
</dbReference>
<dbReference type="RefSeq" id="WP_073089666.1">
    <property type="nucleotide sequence ID" value="NZ_FQWY01000006.1"/>
</dbReference>
<dbReference type="PANTHER" id="PTHR13754">
    <property type="entry name" value="METALLO-BETA-LACTAMASE SUPERFAMILY PROTEIN"/>
    <property type="match status" value="1"/>
</dbReference>
<evidence type="ECO:0000259" key="1">
    <source>
        <dbReference type="SMART" id="SM00849"/>
    </source>
</evidence>
<dbReference type="SMART" id="SM00849">
    <property type="entry name" value="Lactamase_B"/>
    <property type="match status" value="1"/>
</dbReference>
<dbReference type="OrthoDB" id="9803916at2"/>
<dbReference type="Proteomes" id="UP000242329">
    <property type="component" value="Unassembled WGS sequence"/>
</dbReference>
<organism evidence="2 3">
    <name type="scientific">Thermosyntropha lipolytica DSM 11003</name>
    <dbReference type="NCBI Taxonomy" id="1123382"/>
    <lineage>
        <taxon>Bacteria</taxon>
        <taxon>Bacillati</taxon>
        <taxon>Bacillota</taxon>
        <taxon>Clostridia</taxon>
        <taxon>Eubacteriales</taxon>
        <taxon>Syntrophomonadaceae</taxon>
        <taxon>Thermosyntropha</taxon>
    </lineage>
</organism>
<accession>A0A1M5KT78</accession>
<protein>
    <submittedName>
        <fullName evidence="2">7,8-dihydropterin-6-yl-methyl-4-(Beta-D-ribofuranosyl)aminobenzene 5'-phosphate synthase</fullName>
    </submittedName>
</protein>
<dbReference type="STRING" id="1123382.SAMN02745221_00463"/>
<dbReference type="AlphaFoldDB" id="A0A1M5KT78"/>
<gene>
    <name evidence="2" type="ORF">SAMN02745221_00463</name>
</gene>
<dbReference type="PANTHER" id="PTHR13754:SF13">
    <property type="entry name" value="METALLO-BETA-LACTAMASE SUPERFAMILY PROTEIN (AFU_ORTHOLOGUE AFUA_3G07630)"/>
    <property type="match status" value="1"/>
</dbReference>
<dbReference type="EMBL" id="FQWY01000006">
    <property type="protein sequence ID" value="SHG56004.1"/>
    <property type="molecule type" value="Genomic_DNA"/>
</dbReference>
<dbReference type="Pfam" id="PF00753">
    <property type="entry name" value="Lactamase_B"/>
    <property type="match status" value="1"/>
</dbReference>
<dbReference type="InterPro" id="IPR001279">
    <property type="entry name" value="Metallo-B-lactamas"/>
</dbReference>
<dbReference type="Gene3D" id="3.60.15.10">
    <property type="entry name" value="Ribonuclease Z/Hydroxyacylglutathione hydrolase-like"/>
    <property type="match status" value="1"/>
</dbReference>
<dbReference type="SUPFAM" id="SSF56281">
    <property type="entry name" value="Metallo-hydrolase/oxidoreductase"/>
    <property type="match status" value="1"/>
</dbReference>
<dbReference type="InterPro" id="IPR052926">
    <property type="entry name" value="Metallo-beta-lactamase_dom"/>
</dbReference>
<evidence type="ECO:0000313" key="3">
    <source>
        <dbReference type="Proteomes" id="UP000242329"/>
    </source>
</evidence>
<dbReference type="InterPro" id="IPR036866">
    <property type="entry name" value="RibonucZ/Hydroxyglut_hydro"/>
</dbReference>
<name>A0A1M5KT78_9FIRM</name>
<evidence type="ECO:0000313" key="2">
    <source>
        <dbReference type="EMBL" id="SHG56004.1"/>
    </source>
</evidence>
<sequence length="276" mass="30066">MPSKITILVENTAPVPDLIGEYGFAALVEHEGGKYLFDTGSKDALLKNAQVLGIHLQDIDGVIISHGHFDHTGALLAVIASISNKKIYAHKDIFLPRPLPVGPGIFREIGCKVSQDELLARGAEFNFIEGFTRIRPGIYLTGEIPRSNDFEDVGGNFKVKIGDELVDDQLADDMALVIDEEDGLIIVSGCAHAGMINTIDYAVQKTGKTKIKAYIGGTHLMSASRERIDKTIARLESYDIEKVIVCHCTGFYAASVLHASLGYRLIKGETGMIFTF</sequence>
<dbReference type="CDD" id="cd07713">
    <property type="entry name" value="DHPS-like_MBL-fold"/>
    <property type="match status" value="1"/>
</dbReference>
<feature type="domain" description="Metallo-beta-lactamase" evidence="1">
    <location>
        <begin position="22"/>
        <end position="247"/>
    </location>
</feature>
<keyword evidence="3" id="KW-1185">Reference proteome</keyword>
<reference evidence="3" key="1">
    <citation type="submission" date="2016-11" db="EMBL/GenBank/DDBJ databases">
        <authorList>
            <person name="Varghese N."/>
            <person name="Submissions S."/>
        </authorList>
    </citation>
    <scope>NUCLEOTIDE SEQUENCE [LARGE SCALE GENOMIC DNA]</scope>
    <source>
        <strain evidence="3">DSM 11003</strain>
    </source>
</reference>
<dbReference type="GO" id="GO:0016740">
    <property type="term" value="F:transferase activity"/>
    <property type="evidence" value="ECO:0007669"/>
    <property type="project" value="TreeGrafter"/>
</dbReference>
<proteinExistence type="predicted"/>